<evidence type="ECO:0000313" key="2">
    <source>
        <dbReference type="EMBL" id="KAF6828573.1"/>
    </source>
</evidence>
<sequence length="158" mass="17039">MVEQPAPMADIYKPTITLAKHEAPSGTLEGDATVPSSQRRPSKQTSRQGREPPAALVQKSLVGRNRGSFSPDTPLAPANELALEPQRTLQPNHPAHKAPVWLPQRRRLTSSAPLFSPESGPKLPSRAALPPKTPARTGDSLSHQLAGPPSRPKHHSEF</sequence>
<evidence type="ECO:0000256" key="1">
    <source>
        <dbReference type="SAM" id="MobiDB-lite"/>
    </source>
</evidence>
<feature type="region of interest" description="Disordered" evidence="1">
    <location>
        <begin position="1"/>
        <end position="158"/>
    </location>
</feature>
<dbReference type="EMBL" id="WIGO01000120">
    <property type="protein sequence ID" value="KAF6828573.1"/>
    <property type="molecule type" value="Genomic_DNA"/>
</dbReference>
<comment type="caution">
    <text evidence="2">The sequence shown here is derived from an EMBL/GenBank/DDBJ whole genome shotgun (WGS) entry which is preliminary data.</text>
</comment>
<name>A0A8H6ND74_9PEZI</name>
<proteinExistence type="predicted"/>
<dbReference type="Proteomes" id="UP000654918">
    <property type="component" value="Unassembled WGS sequence"/>
</dbReference>
<feature type="compositionally biased region" description="Polar residues" evidence="1">
    <location>
        <begin position="34"/>
        <end position="47"/>
    </location>
</feature>
<organism evidence="2 3">
    <name type="scientific">Colletotrichum plurivorum</name>
    <dbReference type="NCBI Taxonomy" id="2175906"/>
    <lineage>
        <taxon>Eukaryota</taxon>
        <taxon>Fungi</taxon>
        <taxon>Dikarya</taxon>
        <taxon>Ascomycota</taxon>
        <taxon>Pezizomycotina</taxon>
        <taxon>Sordariomycetes</taxon>
        <taxon>Hypocreomycetidae</taxon>
        <taxon>Glomerellales</taxon>
        <taxon>Glomerellaceae</taxon>
        <taxon>Colletotrichum</taxon>
        <taxon>Colletotrichum orchidearum species complex</taxon>
    </lineage>
</organism>
<keyword evidence="3" id="KW-1185">Reference proteome</keyword>
<gene>
    <name evidence="2" type="ORF">CPLU01_08442</name>
</gene>
<accession>A0A8H6ND74</accession>
<protein>
    <submittedName>
        <fullName evidence="2">Uncharacterized protein</fullName>
    </submittedName>
</protein>
<dbReference type="AlphaFoldDB" id="A0A8H6ND74"/>
<evidence type="ECO:0000313" key="3">
    <source>
        <dbReference type="Proteomes" id="UP000654918"/>
    </source>
</evidence>
<reference evidence="2" key="1">
    <citation type="journal article" date="2020" name="Phytopathology">
        <title>Genome Sequence Resources of Colletotrichum truncatum, C. plurivorum, C. musicola, and C. sojae: Four Species Pathogenic to Soybean (Glycine max).</title>
        <authorList>
            <person name="Rogerio F."/>
            <person name="Boufleur T.R."/>
            <person name="Ciampi-Guillardi M."/>
            <person name="Sukno S.A."/>
            <person name="Thon M.R."/>
            <person name="Massola Junior N.S."/>
            <person name="Baroncelli R."/>
        </authorList>
    </citation>
    <scope>NUCLEOTIDE SEQUENCE</scope>
    <source>
        <strain evidence="2">LFN00145</strain>
    </source>
</reference>